<protein>
    <submittedName>
        <fullName evidence="2">Glutathione peroxidase 7</fullName>
    </submittedName>
</protein>
<dbReference type="GO" id="GO:0004601">
    <property type="term" value="F:peroxidase activity"/>
    <property type="evidence" value="ECO:0007669"/>
    <property type="project" value="UniProtKB-KW"/>
</dbReference>
<reference evidence="2" key="2">
    <citation type="submission" date="2016-06" db="EMBL/GenBank/DDBJ databases">
        <title>The genome of a short-lived fish provides insights into sex chromosome evolution and the genetic control of aging.</title>
        <authorList>
            <person name="Reichwald K."/>
            <person name="Felder M."/>
            <person name="Petzold A."/>
            <person name="Koch P."/>
            <person name="Groth M."/>
            <person name="Platzer M."/>
        </authorList>
    </citation>
    <scope>NUCLEOTIDE SEQUENCE</scope>
    <source>
        <tissue evidence="2">Brain</tissue>
    </source>
</reference>
<feature type="compositionally biased region" description="Basic and acidic residues" evidence="1">
    <location>
        <begin position="110"/>
        <end position="123"/>
    </location>
</feature>
<feature type="region of interest" description="Disordered" evidence="1">
    <location>
        <begin position="83"/>
        <end position="123"/>
    </location>
</feature>
<keyword evidence="2" id="KW-0560">Oxidoreductase</keyword>
<sequence length="123" mass="13482">PAAAAAGLRPVPLQRSRLPLQPVWAAGAWQRQGDRQLRPAGLRRLLPSVQQNRCGRNRSQQRLQVPRRNIWKRAGLELLEVSGGREGESGGCVGSKGLCQRDPTQSSRDGAADHFKEEGRALT</sequence>
<dbReference type="AlphaFoldDB" id="A0A1A8NYB7"/>
<evidence type="ECO:0000313" key="2">
    <source>
        <dbReference type="EMBL" id="SBR73757.1"/>
    </source>
</evidence>
<reference evidence="2" key="1">
    <citation type="submission" date="2016-05" db="EMBL/GenBank/DDBJ databases">
        <authorList>
            <person name="Lavstsen T."/>
            <person name="Jespersen J.S."/>
        </authorList>
    </citation>
    <scope>NUCLEOTIDE SEQUENCE</scope>
    <source>
        <tissue evidence="2">Brain</tissue>
    </source>
</reference>
<name>A0A1A8NYB7_9TELE</name>
<gene>
    <name evidence="2" type="primary">GPX7</name>
</gene>
<proteinExistence type="predicted"/>
<organism evidence="2">
    <name type="scientific">Nothobranchius pienaari</name>
    <dbReference type="NCBI Taxonomy" id="704102"/>
    <lineage>
        <taxon>Eukaryota</taxon>
        <taxon>Metazoa</taxon>
        <taxon>Chordata</taxon>
        <taxon>Craniata</taxon>
        <taxon>Vertebrata</taxon>
        <taxon>Euteleostomi</taxon>
        <taxon>Actinopterygii</taxon>
        <taxon>Neopterygii</taxon>
        <taxon>Teleostei</taxon>
        <taxon>Neoteleostei</taxon>
        <taxon>Acanthomorphata</taxon>
        <taxon>Ovalentaria</taxon>
        <taxon>Atherinomorphae</taxon>
        <taxon>Cyprinodontiformes</taxon>
        <taxon>Nothobranchiidae</taxon>
        <taxon>Nothobranchius</taxon>
    </lineage>
</organism>
<accession>A0A1A8NYB7</accession>
<dbReference type="EMBL" id="HAEG01005290">
    <property type="protein sequence ID" value="SBR73757.1"/>
    <property type="molecule type" value="Transcribed_RNA"/>
</dbReference>
<keyword evidence="2" id="KW-0575">Peroxidase</keyword>
<evidence type="ECO:0000256" key="1">
    <source>
        <dbReference type="SAM" id="MobiDB-lite"/>
    </source>
</evidence>
<feature type="non-terminal residue" evidence="2">
    <location>
        <position position="1"/>
    </location>
</feature>